<feature type="transmembrane region" description="Helical" evidence="2">
    <location>
        <begin position="6"/>
        <end position="25"/>
    </location>
</feature>
<dbReference type="Proteomes" id="UP000465062">
    <property type="component" value="Chromosome"/>
</dbReference>
<dbReference type="AlphaFoldDB" id="A0A6I6UER2"/>
<evidence type="ECO:0000256" key="2">
    <source>
        <dbReference type="SAM" id="Phobius"/>
    </source>
</evidence>
<reference evidence="3 4" key="1">
    <citation type="submission" date="2019-06" db="EMBL/GenBank/DDBJ databases">
        <title>An operon consisting of a P-type ATPase gene and a transcriptional regular gene given the different cadmium resistance in Bacillus vietamensis 151-6 and Bacillus marisflavi 151-25.</title>
        <authorList>
            <person name="Yu X."/>
        </authorList>
    </citation>
    <scope>NUCLEOTIDE SEQUENCE [LARGE SCALE GENOMIC DNA]</scope>
    <source>
        <strain evidence="3 4">151-6</strain>
    </source>
</reference>
<sequence>MVTFLLFISFLLNIVSLLSIVILYSRQNRFVNMEREQKKIISEMEDIISAYLIEMKEENDEFMRKINTQVHNDKENILHTEENEQGDPGTSEKVTKWTGAGYKRASQAYKQMKDHGPDPDDQTKESVQDPLLKKVLTLKEKGKTIEEIAESLGKGQTEIELLLKFRQIM</sequence>
<dbReference type="RefSeq" id="WP_159361876.1">
    <property type="nucleotide sequence ID" value="NZ_CP047394.1"/>
</dbReference>
<dbReference type="KEGG" id="bvq:FHE72_09945"/>
<evidence type="ECO:0000313" key="3">
    <source>
        <dbReference type="EMBL" id="QHE61315.1"/>
    </source>
</evidence>
<name>A0A6I6UER2_9BACI</name>
<keyword evidence="2" id="KW-1133">Transmembrane helix</keyword>
<dbReference type="InterPro" id="IPR046118">
    <property type="entry name" value="DUF6115"/>
</dbReference>
<feature type="region of interest" description="Disordered" evidence="1">
    <location>
        <begin position="109"/>
        <end position="128"/>
    </location>
</feature>
<feature type="compositionally biased region" description="Basic and acidic residues" evidence="1">
    <location>
        <begin position="111"/>
        <end position="127"/>
    </location>
</feature>
<keyword evidence="2" id="KW-0812">Transmembrane</keyword>
<protein>
    <submittedName>
        <fullName evidence="3">Uncharacterized protein</fullName>
    </submittedName>
</protein>
<gene>
    <name evidence="3" type="ORF">FHE72_09945</name>
</gene>
<proteinExistence type="predicted"/>
<evidence type="ECO:0000313" key="4">
    <source>
        <dbReference type="Proteomes" id="UP000465062"/>
    </source>
</evidence>
<dbReference type="EMBL" id="CP047394">
    <property type="protein sequence ID" value="QHE61315.1"/>
    <property type="molecule type" value="Genomic_DNA"/>
</dbReference>
<accession>A0A6I6UER2</accession>
<keyword evidence="2" id="KW-0472">Membrane</keyword>
<dbReference type="Pfam" id="PF19610">
    <property type="entry name" value="DUF6115"/>
    <property type="match status" value="1"/>
</dbReference>
<evidence type="ECO:0000256" key="1">
    <source>
        <dbReference type="SAM" id="MobiDB-lite"/>
    </source>
</evidence>
<organism evidence="3 4">
    <name type="scientific">Rossellomorea vietnamensis</name>
    <dbReference type="NCBI Taxonomy" id="218284"/>
    <lineage>
        <taxon>Bacteria</taxon>
        <taxon>Bacillati</taxon>
        <taxon>Bacillota</taxon>
        <taxon>Bacilli</taxon>
        <taxon>Bacillales</taxon>
        <taxon>Bacillaceae</taxon>
        <taxon>Rossellomorea</taxon>
    </lineage>
</organism>